<dbReference type="SMART" id="SM00028">
    <property type="entry name" value="TPR"/>
    <property type="match status" value="6"/>
</dbReference>
<feature type="repeat" description="TPR" evidence="9">
    <location>
        <begin position="104"/>
        <end position="137"/>
    </location>
</feature>
<keyword evidence="7" id="KW-0067">ATP-binding</keyword>
<keyword evidence="4" id="KW-0808">Transferase</keyword>
<keyword evidence="6 14" id="KW-0418">Kinase</keyword>
<feature type="signal peptide" evidence="12">
    <location>
        <begin position="1"/>
        <end position="28"/>
    </location>
</feature>
<dbReference type="Proteomes" id="UP000236641">
    <property type="component" value="Unassembled WGS sequence"/>
</dbReference>
<comment type="catalytic activity">
    <reaction evidence="1">
        <text>ATP + protein L-histidine = ADP + protein N-phospho-L-histidine.</text>
        <dbReference type="EC" id="2.7.13.3"/>
    </reaction>
</comment>
<dbReference type="SMART" id="SM00387">
    <property type="entry name" value="HATPase_c"/>
    <property type="match status" value="1"/>
</dbReference>
<dbReference type="PANTHER" id="PTHR24421">
    <property type="entry name" value="NITRATE/NITRITE SENSOR PROTEIN NARX-RELATED"/>
    <property type="match status" value="1"/>
</dbReference>
<evidence type="ECO:0000256" key="9">
    <source>
        <dbReference type="PROSITE-ProRule" id="PRU00339"/>
    </source>
</evidence>
<reference evidence="14 15" key="1">
    <citation type="submission" date="2018-01" db="EMBL/GenBank/DDBJ databases">
        <title>The draft genome of Hanstruepera neustonica JCM19743.</title>
        <authorList>
            <person name="He R.-H."/>
            <person name="Du Z.-J."/>
        </authorList>
    </citation>
    <scope>NUCLEOTIDE SEQUENCE [LARGE SCALE GENOMIC DNA]</scope>
    <source>
        <strain evidence="14 15">JCM19743</strain>
    </source>
</reference>
<dbReference type="InterPro" id="IPR011712">
    <property type="entry name" value="Sig_transdc_His_kin_sub3_dim/P"/>
</dbReference>
<evidence type="ECO:0000256" key="12">
    <source>
        <dbReference type="SAM" id="SignalP"/>
    </source>
</evidence>
<evidence type="ECO:0000256" key="5">
    <source>
        <dbReference type="ARBA" id="ARBA00022741"/>
    </source>
</evidence>
<keyword evidence="15" id="KW-1185">Reference proteome</keyword>
<evidence type="ECO:0000256" key="2">
    <source>
        <dbReference type="ARBA" id="ARBA00012438"/>
    </source>
</evidence>
<evidence type="ECO:0000256" key="6">
    <source>
        <dbReference type="ARBA" id="ARBA00022777"/>
    </source>
</evidence>
<feature type="repeat" description="TPR" evidence="9">
    <location>
        <begin position="184"/>
        <end position="217"/>
    </location>
</feature>
<dbReference type="Gene3D" id="1.20.5.1930">
    <property type="match status" value="1"/>
</dbReference>
<keyword evidence="3" id="KW-0597">Phosphoprotein</keyword>
<comment type="caution">
    <text evidence="14">The sequence shown here is derived from an EMBL/GenBank/DDBJ whole genome shotgun (WGS) entry which is preliminary data.</text>
</comment>
<keyword evidence="11" id="KW-0812">Transmembrane</keyword>
<evidence type="ECO:0000313" key="15">
    <source>
        <dbReference type="Proteomes" id="UP000236641"/>
    </source>
</evidence>
<feature type="chain" id="PRO_5014466637" description="histidine kinase" evidence="12">
    <location>
        <begin position="29"/>
        <end position="633"/>
    </location>
</feature>
<feature type="coiled-coil region" evidence="10">
    <location>
        <begin position="339"/>
        <end position="373"/>
    </location>
</feature>
<evidence type="ECO:0000313" key="14">
    <source>
        <dbReference type="EMBL" id="PNQ73846.1"/>
    </source>
</evidence>
<dbReference type="GO" id="GO:0016020">
    <property type="term" value="C:membrane"/>
    <property type="evidence" value="ECO:0007669"/>
    <property type="project" value="InterPro"/>
</dbReference>
<organism evidence="14 15">
    <name type="scientific">Hanstruepera neustonica</name>
    <dbReference type="NCBI Taxonomy" id="1445657"/>
    <lineage>
        <taxon>Bacteria</taxon>
        <taxon>Pseudomonadati</taxon>
        <taxon>Bacteroidota</taxon>
        <taxon>Flavobacteriia</taxon>
        <taxon>Flavobacteriales</taxon>
        <taxon>Flavobacteriaceae</taxon>
        <taxon>Hanstruepera</taxon>
    </lineage>
</organism>
<keyword evidence="11" id="KW-1133">Transmembrane helix</keyword>
<sequence length="633" mass="72311">MLKNTYMKQVIYCLLVFFTSLSFSQNQAQVLNDSALKVYKKDHQKAMLILEEGLTFAERNNDNKEKGRLKNSMGIVYRDLGEFEKSKSLSLESLKYTNDSIINASAYNNIGVVNRSLGLYDEAVEYLIKALEIYDVKNMLKESATTNNNIGIVYSFNNLYEKAIEYHLKAKLDFEKLDDKKGISEVYNNIAIIYANEGDLKKALEYFQYSLEIEENLEDKKGIAESANNVGAVYYYMSQIDSALVYFEKSAQLEKEIGNYAGLGASYNNMAQVLLENNRLSQAKMYIDSAYATAKEYKVATDIEMALENYSTYYQANNEPQKALEYYKNFTAFKDSIHNQSTKSKIAELEIEYQTEKKEKEILAQRADLAEKELNLNRKNTQVIGLIILTVLLTILGYLFYSQQKLKNKQLQREGELKEALVKIETQNRLQEQRLRISRDLHDNIGAQLTFIISSLDNLKYGFDLPKKLNDKLNAIGNFTTSTIYELRDTIWAMNKSEITLEDLQTRISNFIDKAHLASEGISFQFIKNENVDSNLKFSSVKGMNIYRIIQEAVNNALKYASANKIEVKVENEDDELQVEITDNGKGFNEQEVELGNGLSNMKKRALEIGARFHLSSKKGEGTTITIDHIANS</sequence>
<dbReference type="Gene3D" id="3.30.565.10">
    <property type="entry name" value="Histidine kinase-like ATPase, C-terminal domain"/>
    <property type="match status" value="1"/>
</dbReference>
<dbReference type="InterPro" id="IPR005467">
    <property type="entry name" value="His_kinase_dom"/>
</dbReference>
<keyword evidence="12" id="KW-0732">Signal</keyword>
<feature type="transmembrane region" description="Helical" evidence="11">
    <location>
        <begin position="383"/>
        <end position="401"/>
    </location>
</feature>
<feature type="repeat" description="TPR" evidence="9">
    <location>
        <begin position="224"/>
        <end position="257"/>
    </location>
</feature>
<feature type="domain" description="Histidine kinase" evidence="13">
    <location>
        <begin position="546"/>
        <end position="633"/>
    </location>
</feature>
<dbReference type="EC" id="2.7.13.3" evidence="2"/>
<dbReference type="SUPFAM" id="SSF55874">
    <property type="entry name" value="ATPase domain of HSP90 chaperone/DNA topoisomerase II/histidine kinase"/>
    <property type="match status" value="1"/>
</dbReference>
<evidence type="ECO:0000256" key="8">
    <source>
        <dbReference type="ARBA" id="ARBA00023012"/>
    </source>
</evidence>
<dbReference type="AlphaFoldDB" id="A0A2K1E0N6"/>
<dbReference type="GO" id="GO:0005524">
    <property type="term" value="F:ATP binding"/>
    <property type="evidence" value="ECO:0007669"/>
    <property type="project" value="UniProtKB-KW"/>
</dbReference>
<dbReference type="InterPro" id="IPR019734">
    <property type="entry name" value="TPR_rpt"/>
</dbReference>
<evidence type="ECO:0000256" key="1">
    <source>
        <dbReference type="ARBA" id="ARBA00000085"/>
    </source>
</evidence>
<evidence type="ECO:0000256" key="11">
    <source>
        <dbReference type="SAM" id="Phobius"/>
    </source>
</evidence>
<dbReference type="GO" id="GO:0000155">
    <property type="term" value="F:phosphorelay sensor kinase activity"/>
    <property type="evidence" value="ECO:0007669"/>
    <property type="project" value="InterPro"/>
</dbReference>
<dbReference type="PANTHER" id="PTHR24421:SF10">
    <property type="entry name" value="NITRATE_NITRITE SENSOR PROTEIN NARQ"/>
    <property type="match status" value="1"/>
</dbReference>
<gene>
    <name evidence="14" type="ORF">C1T31_05810</name>
</gene>
<evidence type="ECO:0000256" key="4">
    <source>
        <dbReference type="ARBA" id="ARBA00022679"/>
    </source>
</evidence>
<dbReference type="GO" id="GO:0046983">
    <property type="term" value="F:protein dimerization activity"/>
    <property type="evidence" value="ECO:0007669"/>
    <property type="project" value="InterPro"/>
</dbReference>
<keyword evidence="11" id="KW-0472">Membrane</keyword>
<evidence type="ECO:0000259" key="13">
    <source>
        <dbReference type="PROSITE" id="PS50109"/>
    </source>
</evidence>
<dbReference type="InterPro" id="IPR036890">
    <property type="entry name" value="HATPase_C_sf"/>
</dbReference>
<keyword evidence="5" id="KW-0547">Nucleotide-binding</keyword>
<evidence type="ECO:0000256" key="7">
    <source>
        <dbReference type="ARBA" id="ARBA00022840"/>
    </source>
</evidence>
<dbReference type="Pfam" id="PF02518">
    <property type="entry name" value="HATPase_c"/>
    <property type="match status" value="1"/>
</dbReference>
<keyword evidence="10" id="KW-0175">Coiled coil</keyword>
<evidence type="ECO:0000256" key="3">
    <source>
        <dbReference type="ARBA" id="ARBA00022553"/>
    </source>
</evidence>
<evidence type="ECO:0000256" key="10">
    <source>
        <dbReference type="SAM" id="Coils"/>
    </source>
</evidence>
<dbReference type="SUPFAM" id="SSF48452">
    <property type="entry name" value="TPR-like"/>
    <property type="match status" value="2"/>
</dbReference>
<dbReference type="Pfam" id="PF07730">
    <property type="entry name" value="HisKA_3"/>
    <property type="match status" value="1"/>
</dbReference>
<keyword evidence="9" id="KW-0802">TPR repeat</keyword>
<accession>A0A2K1E0N6</accession>
<dbReference type="OrthoDB" id="977000at2"/>
<dbReference type="InterPro" id="IPR011990">
    <property type="entry name" value="TPR-like_helical_dom_sf"/>
</dbReference>
<dbReference type="InterPro" id="IPR003594">
    <property type="entry name" value="HATPase_dom"/>
</dbReference>
<protein>
    <recommendedName>
        <fullName evidence="2">histidine kinase</fullName>
        <ecNumber evidence="2">2.7.13.3</ecNumber>
    </recommendedName>
</protein>
<dbReference type="EMBL" id="POWF01000002">
    <property type="protein sequence ID" value="PNQ73846.1"/>
    <property type="molecule type" value="Genomic_DNA"/>
</dbReference>
<dbReference type="Pfam" id="PF13424">
    <property type="entry name" value="TPR_12"/>
    <property type="match status" value="2"/>
</dbReference>
<dbReference type="PROSITE" id="PS50109">
    <property type="entry name" value="HIS_KIN"/>
    <property type="match status" value="1"/>
</dbReference>
<dbReference type="InterPro" id="IPR050482">
    <property type="entry name" value="Sensor_HK_TwoCompSys"/>
</dbReference>
<proteinExistence type="predicted"/>
<dbReference type="PROSITE" id="PS50005">
    <property type="entry name" value="TPR"/>
    <property type="match status" value="3"/>
</dbReference>
<name>A0A2K1E0N6_9FLAO</name>
<keyword evidence="8" id="KW-0902">Two-component regulatory system</keyword>
<dbReference type="PROSITE" id="PS50293">
    <property type="entry name" value="TPR_REGION"/>
    <property type="match status" value="1"/>
</dbReference>
<dbReference type="Gene3D" id="1.25.40.10">
    <property type="entry name" value="Tetratricopeptide repeat domain"/>
    <property type="match status" value="2"/>
</dbReference>
<dbReference type="CDD" id="cd16917">
    <property type="entry name" value="HATPase_UhpB-NarQ-NarX-like"/>
    <property type="match status" value="1"/>
</dbReference>